<dbReference type="InParanoid" id="A0A2R5GAH0"/>
<feature type="compositionally biased region" description="Polar residues" evidence="2">
    <location>
        <begin position="547"/>
        <end position="565"/>
    </location>
</feature>
<feature type="compositionally biased region" description="Low complexity" evidence="2">
    <location>
        <begin position="184"/>
        <end position="216"/>
    </location>
</feature>
<feature type="compositionally biased region" description="Basic residues" evidence="2">
    <location>
        <begin position="658"/>
        <end position="669"/>
    </location>
</feature>
<accession>A0A2R5GAH0</accession>
<feature type="region of interest" description="Disordered" evidence="2">
    <location>
        <begin position="109"/>
        <end position="133"/>
    </location>
</feature>
<keyword evidence="4" id="KW-0418">Kinase</keyword>
<feature type="compositionally biased region" description="Low complexity" evidence="2">
    <location>
        <begin position="65"/>
        <end position="78"/>
    </location>
</feature>
<dbReference type="EMBL" id="BEYU01000038">
    <property type="protein sequence ID" value="GBG28007.1"/>
    <property type="molecule type" value="Genomic_DNA"/>
</dbReference>
<dbReference type="OrthoDB" id="270720at2759"/>
<dbReference type="AlphaFoldDB" id="A0A2R5GAH0"/>
<feature type="domain" description="AVL9/DENND6" evidence="3">
    <location>
        <begin position="253"/>
        <end position="552"/>
    </location>
</feature>
<feature type="region of interest" description="Disordered" evidence="2">
    <location>
        <begin position="770"/>
        <end position="805"/>
    </location>
</feature>
<proteinExistence type="predicted"/>
<dbReference type="GO" id="GO:0016301">
    <property type="term" value="F:kinase activity"/>
    <property type="evidence" value="ECO:0007669"/>
    <property type="project" value="UniProtKB-KW"/>
</dbReference>
<dbReference type="Gene3D" id="2.20.110.10">
    <property type="entry name" value="Histone H3 K4-specific methyltransferase SET7/9 N-terminal domain"/>
    <property type="match status" value="1"/>
</dbReference>
<dbReference type="InterPro" id="IPR003409">
    <property type="entry name" value="MORN"/>
</dbReference>
<evidence type="ECO:0000259" key="3">
    <source>
        <dbReference type="Pfam" id="PF09794"/>
    </source>
</evidence>
<feature type="region of interest" description="Disordered" evidence="2">
    <location>
        <begin position="658"/>
        <end position="729"/>
    </location>
</feature>
<dbReference type="SMART" id="SM00698">
    <property type="entry name" value="MORN"/>
    <property type="match status" value="5"/>
</dbReference>
<reference evidence="4 5" key="1">
    <citation type="submission" date="2017-12" db="EMBL/GenBank/DDBJ databases">
        <title>Sequencing, de novo assembly and annotation of complete genome of a new Thraustochytrid species, strain FCC1311.</title>
        <authorList>
            <person name="Sedici K."/>
            <person name="Godart F."/>
            <person name="Aiese Cigliano R."/>
            <person name="Sanseverino W."/>
            <person name="Barakat M."/>
            <person name="Ortet P."/>
            <person name="Marechal E."/>
            <person name="Cagnac O."/>
            <person name="Amato A."/>
        </authorList>
    </citation>
    <scope>NUCLEOTIDE SEQUENCE [LARGE SCALE GENOMIC DNA]</scope>
</reference>
<feature type="region of interest" description="Disordered" evidence="2">
    <location>
        <begin position="1"/>
        <end position="79"/>
    </location>
</feature>
<comment type="caution">
    <text evidence="4">The sequence shown here is derived from an EMBL/GenBank/DDBJ whole genome shotgun (WGS) entry which is preliminary data.</text>
</comment>
<dbReference type="InterPro" id="IPR018307">
    <property type="entry name" value="ABL9/DENND6_dom"/>
</dbReference>
<protein>
    <submittedName>
        <fullName evidence="4">Phosphatidylinositol 4-phosphate 5-kinase 1</fullName>
    </submittedName>
</protein>
<dbReference type="Pfam" id="PF09794">
    <property type="entry name" value="Avl9"/>
    <property type="match status" value="1"/>
</dbReference>
<dbReference type="Proteomes" id="UP000241890">
    <property type="component" value="Unassembled WGS sequence"/>
</dbReference>
<keyword evidence="4" id="KW-0808">Transferase</keyword>
<evidence type="ECO:0000313" key="4">
    <source>
        <dbReference type="EMBL" id="GBG28007.1"/>
    </source>
</evidence>
<keyword evidence="5" id="KW-1185">Reference proteome</keyword>
<evidence type="ECO:0000313" key="5">
    <source>
        <dbReference type="Proteomes" id="UP000241890"/>
    </source>
</evidence>
<evidence type="ECO:0000256" key="1">
    <source>
        <dbReference type="ARBA" id="ARBA00022737"/>
    </source>
</evidence>
<dbReference type="PANTHER" id="PTHR23084">
    <property type="entry name" value="PHOSPHATIDYLINOSITOL-4-PHOSPHATE 5-KINASE RELATED"/>
    <property type="match status" value="1"/>
</dbReference>
<keyword evidence="1" id="KW-0677">Repeat</keyword>
<feature type="compositionally biased region" description="Polar residues" evidence="2">
    <location>
        <begin position="670"/>
        <end position="698"/>
    </location>
</feature>
<feature type="region of interest" description="Disordered" evidence="2">
    <location>
        <begin position="1179"/>
        <end position="1199"/>
    </location>
</feature>
<organism evidence="4 5">
    <name type="scientific">Hondaea fermentalgiana</name>
    <dbReference type="NCBI Taxonomy" id="2315210"/>
    <lineage>
        <taxon>Eukaryota</taxon>
        <taxon>Sar</taxon>
        <taxon>Stramenopiles</taxon>
        <taxon>Bigyra</taxon>
        <taxon>Labyrinthulomycetes</taxon>
        <taxon>Thraustochytrida</taxon>
        <taxon>Thraustochytriidae</taxon>
        <taxon>Hondaea</taxon>
    </lineage>
</organism>
<dbReference type="PANTHER" id="PTHR23084:SF263">
    <property type="entry name" value="MORN REPEAT-CONTAINING PROTEIN 1"/>
    <property type="match status" value="1"/>
</dbReference>
<gene>
    <name evidence="4" type="ORF">FCC1311_051551</name>
</gene>
<feature type="region of interest" description="Disordered" evidence="2">
    <location>
        <begin position="545"/>
        <end position="588"/>
    </location>
</feature>
<dbReference type="SUPFAM" id="SSF82185">
    <property type="entry name" value="Histone H3 K4-specific methyltransferase SET7/9 N-terminal domain"/>
    <property type="match status" value="1"/>
</dbReference>
<evidence type="ECO:0000256" key="2">
    <source>
        <dbReference type="SAM" id="MobiDB-lite"/>
    </source>
</evidence>
<feature type="compositionally biased region" description="Low complexity" evidence="2">
    <location>
        <begin position="566"/>
        <end position="582"/>
    </location>
</feature>
<feature type="region of interest" description="Disordered" evidence="2">
    <location>
        <begin position="907"/>
        <end position="934"/>
    </location>
</feature>
<sequence>MEPDDDAQQSLPARERDEAAASAQGEDSKSPDAAAEVFEDGATNVEPLATARSPPSAREVEAVSPETLTTPDLGLDLGENVDLKVEQDPDVGGDPDVDGNLNLDLDLGNMGLDDGAERPELHTAPSPDQRNATVSVSVVEFHVREGPSIQEVFPEGLEAFDAEPGVGEMQQKASGMSRSRSKSDLAGLSSSSLSSTANSLPAERQSNLSASSSSGFVSSTPLLPVHDPVAGGDGRPVSPASRRRAVTIKLEQNFRSKLAFLALPDRADAQDQGFSYFLLRQAPALVAGVSCFRQVESDEAVRNKHQRALVVLCNLPLFDYVRSLMETHADDILWADSSQTRLARMRGLHAKLLSLLRPSLCRQPRAIQGPATLLTSLRALGGSRPALALLKCLLLGNTGVMVTGPAGALVSQIVLSISGTLPRRGGMLGSFVGEDMRHSSRCRELAELAVAVLPPRLQGYAASKQKRFKSKLLLMPYCSLMEMDDLREVYTPRVTSKAGKASDLQGRCGYFAGTTNPVMASTVRNGLGDLIIELDDAVLETMKPRWQAQQSPPNADDPTMTNDALPSSSSSSSSLPSPEKSSGALPALQSFERFSSRAARFMREKTDEVVTKLQQLNKPTVRTISLTPAGRVAADLGGKDRAFVRKIDRLLFAREGRKRVHSGKLHSHSRTANSHGTQQSSKAASSPGQGNGPTSTVASAKPTLQGASMTPMPTVSSPPSPSSKQGSVTASFSSFLNSFTQMVEPDAQRASTAPAPSSQVDDHLAYRALDDGGESQSTGGDGEVSVATNEEDTEEPEPIDGGHFSDEEIEVKVQELFVSWMNSLFAEISHYIDYGSLPNAPPGAIQGLHPSHNQDYLREWARRTQTTREKNTCSEVVQFENGDEYRGEILISDVDGFIDLNLERRSGRSRSLPQTEEDNASTHSSELRVERQGRGVYTSPRSGWRYEGAWESDMRHGSGVAMLGDDYLFDGAWEHNKRNGRGTCIVKGHGQVSGIWDADVLRQGIYFDPEGNKIDGVFDDEGFVEEGFYTDASGKTTYKGRFSKEGKPHGVGNATYGDETKYSGTFSEGERHGQGAWSVSPSEWYFGSWKQDVFHGAGILAFTLDGRDVELETEWTLGDLEADQLCCVRDVKTREPIFEGALGKWPGRDKVPSRMPPGLGLVPRYSPEAFACKLYPLPSSEGKVLTSLPSDTEYETESE</sequence>
<dbReference type="Pfam" id="PF02493">
    <property type="entry name" value="MORN"/>
    <property type="match status" value="4"/>
</dbReference>
<feature type="region of interest" description="Disordered" evidence="2">
    <location>
        <begin position="167"/>
        <end position="216"/>
    </location>
</feature>
<name>A0A2R5GAH0_9STRA</name>
<feature type="compositionally biased region" description="Acidic residues" evidence="2">
    <location>
        <begin position="789"/>
        <end position="798"/>
    </location>
</feature>